<dbReference type="Proteomes" id="UP000067598">
    <property type="component" value="Unassembled WGS sequence"/>
</dbReference>
<gene>
    <name evidence="3" type="ORF">AEL95_10850</name>
</gene>
<feature type="domain" description="Flavodoxin-like fold" evidence="2">
    <location>
        <begin position="2"/>
        <end position="88"/>
    </location>
</feature>
<dbReference type="AlphaFoldDB" id="A0A109DC94"/>
<dbReference type="InterPro" id="IPR003680">
    <property type="entry name" value="Flavodoxin_fold"/>
</dbReference>
<proteinExistence type="predicted"/>
<name>A0A109DC94_9LACO</name>
<accession>A0A109DC94</accession>
<dbReference type="PATRIC" id="fig|47770.28.peg.2046"/>
<dbReference type="Pfam" id="PF02525">
    <property type="entry name" value="Flavodoxin_2"/>
    <property type="match status" value="1"/>
</dbReference>
<protein>
    <recommendedName>
        <fullName evidence="2">Flavodoxin-like fold domain-containing protein</fullName>
    </recommendedName>
</protein>
<dbReference type="SUPFAM" id="SSF52218">
    <property type="entry name" value="Flavoproteins"/>
    <property type="match status" value="1"/>
</dbReference>
<dbReference type="Gene3D" id="3.40.50.360">
    <property type="match status" value="1"/>
</dbReference>
<dbReference type="EMBL" id="LJGP01000076">
    <property type="protein sequence ID" value="KWU02770.1"/>
    <property type="molecule type" value="Genomic_DNA"/>
</dbReference>
<comment type="caution">
    <text evidence="3">The sequence shown here is derived from an EMBL/GenBank/DDBJ whole genome shotgun (WGS) entry which is preliminary data.</text>
</comment>
<dbReference type="InterPro" id="IPR046980">
    <property type="entry name" value="KefG/KefF"/>
</dbReference>
<dbReference type="PANTHER" id="PTHR47307:SF1">
    <property type="entry name" value="GLUTATHIONE-REGULATED POTASSIUM-EFFLUX SYSTEM ANCILLARY PROTEIN KEFG"/>
    <property type="match status" value="1"/>
</dbReference>
<evidence type="ECO:0000313" key="3">
    <source>
        <dbReference type="EMBL" id="KWU02770.1"/>
    </source>
</evidence>
<organism evidence="3 4">
    <name type="scientific">Lactobacillus crispatus</name>
    <dbReference type="NCBI Taxonomy" id="47770"/>
    <lineage>
        <taxon>Bacteria</taxon>
        <taxon>Bacillati</taxon>
        <taxon>Bacillota</taxon>
        <taxon>Bacilli</taxon>
        <taxon>Lactobacillales</taxon>
        <taxon>Lactobacillaceae</taxon>
        <taxon>Lactobacillus</taxon>
    </lineage>
</organism>
<sequence>MVLEHGWAYGSKGHALDNKEVLIAVSTGARLADYQFGSKQNHTINEYLLPLFATFALTRMKILQPFIIDGSLYITNTELTARATKYKKLIKKDKLPELGYKVL</sequence>
<dbReference type="GO" id="GO:0010181">
    <property type="term" value="F:FMN binding"/>
    <property type="evidence" value="ECO:0007669"/>
    <property type="project" value="TreeGrafter"/>
</dbReference>
<keyword evidence="1" id="KW-0560">Oxidoreductase</keyword>
<reference evidence="3 4" key="1">
    <citation type="journal article" date="2016" name="Microbiology (Mosc.)">
        <title>Comparison of Lactobacillus crispatus isolates from Lactobacillus-dominated vaginal microbiomes with isolates from microbiomes containing bacterial vaginosis-associated bacteria.</title>
        <authorList>
            <person name="Abdelmaksoud A.A."/>
            <person name="Koparde V.N."/>
            <person name="Sheth N.U."/>
            <person name="Serrano M.G."/>
            <person name="Glascock A.L."/>
            <person name="Fettweis J.M."/>
            <person name="Strauss Iii J.F."/>
            <person name="Buck G.A."/>
            <person name="Jefferson K.K."/>
        </authorList>
    </citation>
    <scope>NUCLEOTIDE SEQUENCE [LARGE SCALE GENOMIC DNA]</scope>
    <source>
        <strain evidence="3 4">VMC3</strain>
    </source>
</reference>
<dbReference type="InterPro" id="IPR029039">
    <property type="entry name" value="Flavoprotein-like_sf"/>
</dbReference>
<dbReference type="PANTHER" id="PTHR47307">
    <property type="entry name" value="GLUTATHIONE-REGULATED POTASSIUM-EFFLUX SYSTEM ANCILLARY PROTEIN KEFG"/>
    <property type="match status" value="1"/>
</dbReference>
<evidence type="ECO:0000313" key="4">
    <source>
        <dbReference type="Proteomes" id="UP000067598"/>
    </source>
</evidence>
<dbReference type="GO" id="GO:0003955">
    <property type="term" value="F:NAD(P)H dehydrogenase (quinone) activity"/>
    <property type="evidence" value="ECO:0007669"/>
    <property type="project" value="TreeGrafter"/>
</dbReference>
<evidence type="ECO:0000259" key="2">
    <source>
        <dbReference type="Pfam" id="PF02525"/>
    </source>
</evidence>
<evidence type="ECO:0000256" key="1">
    <source>
        <dbReference type="ARBA" id="ARBA00023002"/>
    </source>
</evidence>
<dbReference type="GO" id="GO:0009055">
    <property type="term" value="F:electron transfer activity"/>
    <property type="evidence" value="ECO:0007669"/>
    <property type="project" value="TreeGrafter"/>
</dbReference>